<evidence type="ECO:0000256" key="10">
    <source>
        <dbReference type="RuleBase" id="RU368072"/>
    </source>
</evidence>
<dbReference type="OrthoDB" id="7459479at2759"/>
<dbReference type="AlphaFoldDB" id="A0A316V8N0"/>
<dbReference type="EMBL" id="KZ819604">
    <property type="protein sequence ID" value="PWN33574.1"/>
    <property type="molecule type" value="Genomic_DNA"/>
</dbReference>
<keyword evidence="15" id="KW-1185">Reference proteome</keyword>
<comment type="similarity">
    <text evidence="1 10">Belongs to the NDC80/HEC1 family.</text>
</comment>
<name>A0A316V8N0_9BASI</name>
<evidence type="ECO:0000313" key="14">
    <source>
        <dbReference type="EMBL" id="PWN33574.1"/>
    </source>
</evidence>
<dbReference type="InterPro" id="IPR055260">
    <property type="entry name" value="Ndc80_CH"/>
</dbReference>
<evidence type="ECO:0000256" key="4">
    <source>
        <dbReference type="ARBA" id="ARBA00022776"/>
    </source>
</evidence>
<dbReference type="Gene3D" id="1.10.418.30">
    <property type="entry name" value="Ncd80 complex, Ncd80 subunit"/>
    <property type="match status" value="1"/>
</dbReference>
<proteinExistence type="inferred from homology"/>
<dbReference type="PANTHER" id="PTHR10643">
    <property type="entry name" value="KINETOCHORE PROTEIN NDC80"/>
    <property type="match status" value="1"/>
</dbReference>
<evidence type="ECO:0000256" key="11">
    <source>
        <dbReference type="SAM" id="Coils"/>
    </source>
</evidence>
<keyword evidence="8 10" id="KW-0131">Cell cycle</keyword>
<evidence type="ECO:0000256" key="2">
    <source>
        <dbReference type="ARBA" id="ARBA00022454"/>
    </source>
</evidence>
<dbReference type="InterPro" id="IPR005550">
    <property type="entry name" value="Kinetochore_Ndc80"/>
</dbReference>
<evidence type="ECO:0000256" key="12">
    <source>
        <dbReference type="SAM" id="MobiDB-lite"/>
    </source>
</evidence>
<dbReference type="GO" id="GO:0031262">
    <property type="term" value="C:Ndc80 complex"/>
    <property type="evidence" value="ECO:0007669"/>
    <property type="project" value="UniProtKB-UniRule"/>
</dbReference>
<keyword evidence="6 11" id="KW-0175">Coiled coil</keyword>
<evidence type="ECO:0000256" key="3">
    <source>
        <dbReference type="ARBA" id="ARBA00022618"/>
    </source>
</evidence>
<dbReference type="Proteomes" id="UP000245771">
    <property type="component" value="Unassembled WGS sequence"/>
</dbReference>
<feature type="coiled-coil region" evidence="11">
    <location>
        <begin position="431"/>
        <end position="515"/>
    </location>
</feature>
<keyword evidence="7 10" id="KW-0539">Nucleus</keyword>
<comment type="function">
    <text evidence="10">Acts as a component of the essential kinetochore-associated NDC80 complex, which is required for chromosome segregation and spindle checkpoint activity.</text>
</comment>
<dbReference type="InterPro" id="IPR038273">
    <property type="entry name" value="Ndc80_sf"/>
</dbReference>
<sequence>MGRVSLAPRAGMGGMNGKASMQVVDPRPVREDKSYLARMEMEIQDFLVQTGFAFPAKYSGEFHMPSQALVMSAFRHLYHQCVDLRYTFSAEPKKEVEEILQLLNDIKYPLITDLSKTKLAAPGSIHNWPPICGMLHWLVCIESSLETVTTRYHGGPLERPVSAEDEDFCHYFPYLWRCYEQFWDSKDEYPEEEAKLEQIFEEKSARTKEELDRMKEELLDLEEKLKDLKENDSPLEVEKKEKAVLESDVKKFIEYRDAVLLPRIQQYNNVVEKLKADSAMHSEQIHQRTEERDRLRREVDAQDVSADDFETMSREREALLKQVDDIMTKLHDRSSTNGHTEISLSNRQARVEDDLKTLSDQCREIDMFPFTLQDGRTVYDFEMAASNTSTLLPKGLDFRQDVKRKITEKRDRFARQYRDLTGTKLKDQESYDLLLEEVEEKRESMDKLEMRLKSIREQNEMANAASKEENRIQAELEAKNGLAIAQIDQSGRMALDQAEARLQEARMQLTLVRERDTTLRKELHDEFVVGLETILSLKSAVSEGLKSLQETSAECSHA</sequence>
<evidence type="ECO:0000259" key="13">
    <source>
        <dbReference type="Pfam" id="PF03801"/>
    </source>
</evidence>
<protein>
    <recommendedName>
        <fullName evidence="10">Kinetochore protein NDC80</fullName>
    </recommendedName>
</protein>
<dbReference type="InParanoid" id="A0A316V8N0"/>
<comment type="subunit">
    <text evidence="10">Component of the NDC80 complex.</text>
</comment>
<keyword evidence="4 10" id="KW-0498">Mitosis</keyword>
<evidence type="ECO:0000256" key="7">
    <source>
        <dbReference type="ARBA" id="ARBA00023242"/>
    </source>
</evidence>
<evidence type="ECO:0000256" key="5">
    <source>
        <dbReference type="ARBA" id="ARBA00022838"/>
    </source>
</evidence>
<accession>A0A316V8N0</accession>
<dbReference type="GO" id="GO:0005634">
    <property type="term" value="C:nucleus"/>
    <property type="evidence" value="ECO:0007669"/>
    <property type="project" value="UniProtKB-SubCell"/>
</dbReference>
<evidence type="ECO:0000256" key="8">
    <source>
        <dbReference type="ARBA" id="ARBA00023306"/>
    </source>
</evidence>
<evidence type="ECO:0000313" key="15">
    <source>
        <dbReference type="Proteomes" id="UP000245771"/>
    </source>
</evidence>
<keyword evidence="5 10" id="KW-0995">Kinetochore</keyword>
<evidence type="ECO:0000256" key="9">
    <source>
        <dbReference type="ARBA" id="ARBA00023328"/>
    </source>
</evidence>
<feature type="region of interest" description="Disordered" evidence="12">
    <location>
        <begin position="1"/>
        <end position="22"/>
    </location>
</feature>
<dbReference type="Pfam" id="PF03801">
    <property type="entry name" value="Ndc80_HEC"/>
    <property type="match status" value="1"/>
</dbReference>
<dbReference type="RefSeq" id="XP_025353876.1">
    <property type="nucleotide sequence ID" value="XM_025496574.1"/>
</dbReference>
<dbReference type="FunCoup" id="A0A316V8N0">
    <property type="interactions" value="184"/>
</dbReference>
<dbReference type="GeneID" id="37018355"/>
<evidence type="ECO:0000256" key="6">
    <source>
        <dbReference type="ARBA" id="ARBA00023054"/>
    </source>
</evidence>
<dbReference type="STRING" id="1280837.A0A316V8N0"/>
<gene>
    <name evidence="14" type="ORF">FA14DRAFT_123471</name>
</gene>
<keyword evidence="2 10" id="KW-0158">Chromosome</keyword>
<dbReference type="GO" id="GO:0051301">
    <property type="term" value="P:cell division"/>
    <property type="evidence" value="ECO:0007669"/>
    <property type="project" value="UniProtKB-UniRule"/>
</dbReference>
<comment type="subcellular location">
    <subcellularLocation>
        <location evidence="10">Chromosome</location>
        <location evidence="10">Centromere</location>
        <location evidence="10">Kinetochore</location>
    </subcellularLocation>
    <subcellularLocation>
        <location evidence="10">Nucleus</location>
    </subcellularLocation>
</comment>
<keyword evidence="3 10" id="KW-0132">Cell division</keyword>
<dbReference type="GO" id="GO:0051315">
    <property type="term" value="P:attachment of mitotic spindle microtubules to kinetochore"/>
    <property type="evidence" value="ECO:0007669"/>
    <property type="project" value="UniProtKB-UniRule"/>
</dbReference>
<feature type="domain" description="Kinetochore protein Ndc80 CH" evidence="13">
    <location>
        <begin position="15"/>
        <end position="146"/>
    </location>
</feature>
<feature type="coiled-coil region" evidence="11">
    <location>
        <begin position="197"/>
        <end position="231"/>
    </location>
</feature>
<reference evidence="14 15" key="1">
    <citation type="journal article" date="2018" name="Mol. Biol. Evol.">
        <title>Broad Genomic Sampling Reveals a Smut Pathogenic Ancestry of the Fungal Clade Ustilaginomycotina.</title>
        <authorList>
            <person name="Kijpornyongpan T."/>
            <person name="Mondo S.J."/>
            <person name="Barry K."/>
            <person name="Sandor L."/>
            <person name="Lee J."/>
            <person name="Lipzen A."/>
            <person name="Pangilinan J."/>
            <person name="LaButti K."/>
            <person name="Hainaut M."/>
            <person name="Henrissat B."/>
            <person name="Grigoriev I.V."/>
            <person name="Spatafora J.W."/>
            <person name="Aime M.C."/>
        </authorList>
    </citation>
    <scope>NUCLEOTIDE SEQUENCE [LARGE SCALE GENOMIC DNA]</scope>
    <source>
        <strain evidence="14 15">MCA 3882</strain>
    </source>
</reference>
<dbReference type="PANTHER" id="PTHR10643:SF2">
    <property type="entry name" value="KINETOCHORE PROTEIN NDC80 HOMOLOG"/>
    <property type="match status" value="1"/>
</dbReference>
<evidence type="ECO:0000256" key="1">
    <source>
        <dbReference type="ARBA" id="ARBA00007050"/>
    </source>
</evidence>
<keyword evidence="9 10" id="KW-0137">Centromere</keyword>
<organism evidence="14 15">
    <name type="scientific">Meira miltonrushii</name>
    <dbReference type="NCBI Taxonomy" id="1280837"/>
    <lineage>
        <taxon>Eukaryota</taxon>
        <taxon>Fungi</taxon>
        <taxon>Dikarya</taxon>
        <taxon>Basidiomycota</taxon>
        <taxon>Ustilaginomycotina</taxon>
        <taxon>Exobasidiomycetes</taxon>
        <taxon>Exobasidiales</taxon>
        <taxon>Brachybasidiaceae</taxon>
        <taxon>Meira</taxon>
    </lineage>
</organism>